<dbReference type="Proteomes" id="UP000318741">
    <property type="component" value="Chromosome"/>
</dbReference>
<sequence>MSPLPASEQPARWWLVTFNTHGTWLPGDPRGFQTWRGRLHVPPPQRYAKPGEATYDPAPHRLRHAAAQRIMKGDPVHLTPKQQGCCLEAMVEEFDVIGVKPSILALNDWHVHTLIRVGGYPIRTAVGRLKAAASRLLSQYEIKPDKVWAQGCHMKSKDDDGAVLAAFQYVRNHESEGALVHTWFHPLGGDVESKPR</sequence>
<protein>
    <recommendedName>
        <fullName evidence="3">Transposase IS200 like protein</fullName>
    </recommendedName>
</protein>
<keyword evidence="2" id="KW-1185">Reference proteome</keyword>
<reference evidence="1 2" key="1">
    <citation type="submission" date="2019-02" db="EMBL/GenBank/DDBJ databases">
        <title>Deep-cultivation of Planctomycetes and their phenomic and genomic characterization uncovers novel biology.</title>
        <authorList>
            <person name="Wiegand S."/>
            <person name="Jogler M."/>
            <person name="Boedeker C."/>
            <person name="Pinto D."/>
            <person name="Vollmers J."/>
            <person name="Rivas-Marin E."/>
            <person name="Kohn T."/>
            <person name="Peeters S.H."/>
            <person name="Heuer A."/>
            <person name="Rast P."/>
            <person name="Oberbeckmann S."/>
            <person name="Bunk B."/>
            <person name="Jeske O."/>
            <person name="Meyerdierks A."/>
            <person name="Storesund J.E."/>
            <person name="Kallscheuer N."/>
            <person name="Luecker S."/>
            <person name="Lage O.M."/>
            <person name="Pohl T."/>
            <person name="Merkel B.J."/>
            <person name="Hornburger P."/>
            <person name="Mueller R.-W."/>
            <person name="Bruemmer F."/>
            <person name="Labrenz M."/>
            <person name="Spormann A.M."/>
            <person name="Op den Camp H."/>
            <person name="Overmann J."/>
            <person name="Amann R."/>
            <person name="Jetten M.S.M."/>
            <person name="Mascher T."/>
            <person name="Medema M.H."/>
            <person name="Devos D.P."/>
            <person name="Kaster A.-K."/>
            <person name="Ovreas L."/>
            <person name="Rohde M."/>
            <person name="Galperin M.Y."/>
            <person name="Jogler C."/>
        </authorList>
    </citation>
    <scope>NUCLEOTIDE SEQUENCE [LARGE SCALE GENOMIC DNA]</scope>
    <source>
        <strain evidence="1 2">CA12</strain>
    </source>
</reference>
<dbReference type="AlphaFoldDB" id="A0A517PF79"/>
<name>A0A517PF79_9PLAN</name>
<evidence type="ECO:0008006" key="3">
    <source>
        <dbReference type="Google" id="ProtNLM"/>
    </source>
</evidence>
<dbReference type="EMBL" id="CP036265">
    <property type="protein sequence ID" value="QDT18028.1"/>
    <property type="molecule type" value="Genomic_DNA"/>
</dbReference>
<evidence type="ECO:0000313" key="1">
    <source>
        <dbReference type="EMBL" id="QDT18028.1"/>
    </source>
</evidence>
<accession>A0A517PF79</accession>
<organism evidence="1 2">
    <name type="scientific">Alienimonas californiensis</name>
    <dbReference type="NCBI Taxonomy" id="2527989"/>
    <lineage>
        <taxon>Bacteria</taxon>
        <taxon>Pseudomonadati</taxon>
        <taxon>Planctomycetota</taxon>
        <taxon>Planctomycetia</taxon>
        <taxon>Planctomycetales</taxon>
        <taxon>Planctomycetaceae</taxon>
        <taxon>Alienimonas</taxon>
    </lineage>
</organism>
<dbReference type="RefSeq" id="WP_145361007.1">
    <property type="nucleotide sequence ID" value="NZ_CP036265.1"/>
</dbReference>
<dbReference type="OrthoDB" id="285850at2"/>
<gene>
    <name evidence="1" type="ORF">CA12_41660</name>
</gene>
<evidence type="ECO:0000313" key="2">
    <source>
        <dbReference type="Proteomes" id="UP000318741"/>
    </source>
</evidence>
<proteinExistence type="predicted"/>
<dbReference type="KEGG" id="acaf:CA12_41660"/>